<keyword evidence="2" id="KW-0285">Flavoprotein</keyword>
<protein>
    <submittedName>
        <fullName evidence="7">Oxidoreductase</fullName>
    </submittedName>
</protein>
<dbReference type="GO" id="GO:0050661">
    <property type="term" value="F:NADP binding"/>
    <property type="evidence" value="ECO:0007669"/>
    <property type="project" value="InterPro"/>
</dbReference>
<evidence type="ECO:0000256" key="4">
    <source>
        <dbReference type="ARBA" id="ARBA00022857"/>
    </source>
</evidence>
<dbReference type="InterPro" id="IPR013785">
    <property type="entry name" value="Aldolase_TIM"/>
</dbReference>
<keyword evidence="3" id="KW-0288">FMN</keyword>
<comment type="cofactor">
    <cofactor evidence="1">
        <name>FMN</name>
        <dbReference type="ChEBI" id="CHEBI:58210"/>
    </cofactor>
</comment>
<dbReference type="FunCoup" id="A0A263D4E6">
    <property type="interactions" value="40"/>
</dbReference>
<reference evidence="7 8" key="1">
    <citation type="submission" date="2017-07" db="EMBL/GenBank/DDBJ databases">
        <title>Amycolatopsis antarcticus sp. nov., isolated from the surface of an Antarcticus brown macroalga.</title>
        <authorList>
            <person name="Wang J."/>
            <person name="Leiva S."/>
            <person name="Huang J."/>
            <person name="Huang Y."/>
        </authorList>
    </citation>
    <scope>NUCLEOTIDE SEQUENCE [LARGE SCALE GENOMIC DNA]</scope>
    <source>
        <strain evidence="7 8">AU-G6</strain>
    </source>
</reference>
<keyword evidence="5" id="KW-0560">Oxidoreductase</keyword>
<gene>
    <name evidence="7" type="ORF">CFN78_11005</name>
</gene>
<dbReference type="PANTHER" id="PTHR43303:SF4">
    <property type="entry name" value="NADPH DEHYDROGENASE C23G7.10C-RELATED"/>
    <property type="match status" value="1"/>
</dbReference>
<dbReference type="AlphaFoldDB" id="A0A263D4E6"/>
<dbReference type="SUPFAM" id="SSF51395">
    <property type="entry name" value="FMN-linked oxidoreductases"/>
    <property type="match status" value="1"/>
</dbReference>
<evidence type="ECO:0000256" key="1">
    <source>
        <dbReference type="ARBA" id="ARBA00001917"/>
    </source>
</evidence>
<dbReference type="CDD" id="cd02932">
    <property type="entry name" value="OYE_YqiM_FMN"/>
    <property type="match status" value="1"/>
</dbReference>
<name>A0A263D4E6_9PSEU</name>
<dbReference type="Pfam" id="PF00724">
    <property type="entry name" value="Oxidored_FMN"/>
    <property type="match status" value="1"/>
</dbReference>
<dbReference type="RefSeq" id="WP_094862619.1">
    <property type="nucleotide sequence ID" value="NZ_NKYE01000005.1"/>
</dbReference>
<evidence type="ECO:0000313" key="7">
    <source>
        <dbReference type="EMBL" id="OZM73364.1"/>
    </source>
</evidence>
<evidence type="ECO:0000259" key="6">
    <source>
        <dbReference type="Pfam" id="PF00724"/>
    </source>
</evidence>
<keyword evidence="4" id="KW-0521">NADP</keyword>
<accession>A0A263D4E6</accession>
<dbReference type="InterPro" id="IPR044152">
    <property type="entry name" value="YqjM-like"/>
</dbReference>
<comment type="caution">
    <text evidence="7">The sequence shown here is derived from an EMBL/GenBank/DDBJ whole genome shotgun (WGS) entry which is preliminary data.</text>
</comment>
<sequence>MSRLFEPISVRGLTVPNRVWVSPMCQYSSVDGLPDDWHLMHLGQFAAGGAGLVCTEASAIVAEGRISPQDAGIWNDDQVTAWRRVTGFLHAQGSAAAMQLAHAGRKASTHRPWEAGGTVPASEGGWRSVGPSPLAFGKYATPRELTEAEVAAVPGQFAAAARRAVGAGFDAVELHFAHGYLVHEFYSPLSNQRTDRYGGDFTGRTRLALEVAEAVRAEVGENLPVFARLSASDWTSGGWDIEDSVRLAKLLDERGIDLIDTSSGGNTANPDIPVGPGYQVPFAERIRAEAGIATGAVGMITDPEQAEGIIANGQADVVFLARAMLRDPHWALRAADVLGAEVSWVNQYARARNRR</sequence>
<evidence type="ECO:0000256" key="2">
    <source>
        <dbReference type="ARBA" id="ARBA00022630"/>
    </source>
</evidence>
<dbReference type="GO" id="GO:0003959">
    <property type="term" value="F:NADPH dehydrogenase activity"/>
    <property type="evidence" value="ECO:0007669"/>
    <property type="project" value="InterPro"/>
</dbReference>
<evidence type="ECO:0000256" key="5">
    <source>
        <dbReference type="ARBA" id="ARBA00023002"/>
    </source>
</evidence>
<evidence type="ECO:0000256" key="3">
    <source>
        <dbReference type="ARBA" id="ARBA00022643"/>
    </source>
</evidence>
<keyword evidence="8" id="KW-1185">Reference proteome</keyword>
<dbReference type="EMBL" id="NKYE01000005">
    <property type="protein sequence ID" value="OZM73364.1"/>
    <property type="molecule type" value="Genomic_DNA"/>
</dbReference>
<organism evidence="7 8">
    <name type="scientific">Amycolatopsis antarctica</name>
    <dbReference type="NCBI Taxonomy" id="1854586"/>
    <lineage>
        <taxon>Bacteria</taxon>
        <taxon>Bacillati</taxon>
        <taxon>Actinomycetota</taxon>
        <taxon>Actinomycetes</taxon>
        <taxon>Pseudonocardiales</taxon>
        <taxon>Pseudonocardiaceae</taxon>
        <taxon>Amycolatopsis</taxon>
    </lineage>
</organism>
<proteinExistence type="predicted"/>
<dbReference type="PANTHER" id="PTHR43303">
    <property type="entry name" value="NADPH DEHYDROGENASE C23G7.10C-RELATED"/>
    <property type="match status" value="1"/>
</dbReference>
<dbReference type="OrthoDB" id="3169239at2"/>
<dbReference type="InParanoid" id="A0A263D4E6"/>
<evidence type="ECO:0000313" key="8">
    <source>
        <dbReference type="Proteomes" id="UP000242444"/>
    </source>
</evidence>
<dbReference type="GO" id="GO:0010181">
    <property type="term" value="F:FMN binding"/>
    <property type="evidence" value="ECO:0007669"/>
    <property type="project" value="InterPro"/>
</dbReference>
<feature type="domain" description="NADH:flavin oxidoreductase/NADH oxidase N-terminal" evidence="6">
    <location>
        <begin position="4"/>
        <end position="336"/>
    </location>
</feature>
<dbReference type="Proteomes" id="UP000242444">
    <property type="component" value="Unassembled WGS sequence"/>
</dbReference>
<dbReference type="InterPro" id="IPR001155">
    <property type="entry name" value="OxRdtase_FMN_N"/>
</dbReference>
<dbReference type="Gene3D" id="3.20.20.70">
    <property type="entry name" value="Aldolase class I"/>
    <property type="match status" value="1"/>
</dbReference>